<feature type="transmembrane region" description="Helical" evidence="1">
    <location>
        <begin position="62"/>
        <end position="88"/>
    </location>
</feature>
<reference evidence="2 3" key="1">
    <citation type="journal article" date="2018" name="Int. J. Syst. Bacteriol.">
        <title>Oceaniradius stylonemae gen. nov., sp. nov., isolated from a red alga, Stylonema cornu-cervi.</title>
        <authorList>
            <person name="Jeong S."/>
        </authorList>
    </citation>
    <scope>NUCLEOTIDE SEQUENCE [LARGE SCALE GENOMIC DNA]</scope>
    <source>
        <strain evidence="2 3">StC1</strain>
    </source>
</reference>
<dbReference type="Proteomes" id="UP000246132">
    <property type="component" value="Unassembled WGS sequence"/>
</dbReference>
<organism evidence="2 3">
    <name type="scientific">Oceaniradius stylonematis</name>
    <dbReference type="NCBI Taxonomy" id="2184161"/>
    <lineage>
        <taxon>Bacteria</taxon>
        <taxon>Pseudomonadati</taxon>
        <taxon>Pseudomonadota</taxon>
        <taxon>Alphaproteobacteria</taxon>
        <taxon>Hyphomicrobiales</taxon>
        <taxon>Ahrensiaceae</taxon>
        <taxon>Oceaniradius</taxon>
    </lineage>
</organism>
<dbReference type="EMBL" id="QFWV02000004">
    <property type="protein sequence ID" value="RKF07912.1"/>
    <property type="molecule type" value="Genomic_DNA"/>
</dbReference>
<keyword evidence="1" id="KW-0812">Transmembrane</keyword>
<dbReference type="InterPro" id="IPR025597">
    <property type="entry name" value="DUF4345"/>
</dbReference>
<keyword evidence="1" id="KW-0472">Membrane</keyword>
<proteinExistence type="predicted"/>
<name>A0A3A8AC73_9HYPH</name>
<keyword evidence="1" id="KW-1133">Transmembrane helix</keyword>
<accession>A0A3A8AC73</accession>
<gene>
    <name evidence="2" type="ORF">DEM25_006100</name>
</gene>
<feature type="transmembrane region" description="Helical" evidence="1">
    <location>
        <begin position="108"/>
        <end position="129"/>
    </location>
</feature>
<feature type="transmembrane region" description="Helical" evidence="1">
    <location>
        <begin position="13"/>
        <end position="32"/>
    </location>
</feature>
<comment type="caution">
    <text evidence="2">The sequence shown here is derived from an EMBL/GenBank/DDBJ whole genome shotgun (WGS) entry which is preliminary data.</text>
</comment>
<evidence type="ECO:0000313" key="2">
    <source>
        <dbReference type="EMBL" id="RKF07912.1"/>
    </source>
</evidence>
<sequence length="130" mass="14196">MLSIIPPQTLGEWLAWSSALITIVFGLICFFAPHTTYRILRLETRPDVPEAVSESRATMAGFYLGAGILAILFQQPFVWMVLGAGWAFTALGRLVSIVVDRGNTSFNWGSLVFEAALATAPLAFALGYIR</sequence>
<keyword evidence="3" id="KW-1185">Reference proteome</keyword>
<evidence type="ECO:0000256" key="1">
    <source>
        <dbReference type="SAM" id="Phobius"/>
    </source>
</evidence>
<evidence type="ECO:0000313" key="3">
    <source>
        <dbReference type="Proteomes" id="UP000246132"/>
    </source>
</evidence>
<dbReference type="Pfam" id="PF14248">
    <property type="entry name" value="DUF4345"/>
    <property type="match status" value="1"/>
</dbReference>
<dbReference type="RefSeq" id="WP_109768966.1">
    <property type="nucleotide sequence ID" value="NZ_QFWV02000004.1"/>
</dbReference>
<dbReference type="OrthoDB" id="9808658at2"/>
<dbReference type="AlphaFoldDB" id="A0A3A8AC73"/>
<protein>
    <submittedName>
        <fullName evidence="2">DUF4345 domain-containing protein</fullName>
    </submittedName>
</protein>